<dbReference type="PROSITE" id="PS50088">
    <property type="entry name" value="ANK_REPEAT"/>
    <property type="match status" value="3"/>
</dbReference>
<gene>
    <name evidence="4" type="ORF">H257_12508</name>
</gene>
<evidence type="ECO:0000313" key="4">
    <source>
        <dbReference type="EMBL" id="ETV72356.1"/>
    </source>
</evidence>
<dbReference type="InterPro" id="IPR002110">
    <property type="entry name" value="Ankyrin_rpt"/>
</dbReference>
<feature type="repeat" description="ANK" evidence="3">
    <location>
        <begin position="251"/>
        <end position="283"/>
    </location>
</feature>
<dbReference type="GeneID" id="20814504"/>
<dbReference type="RefSeq" id="XP_009838038.1">
    <property type="nucleotide sequence ID" value="XM_009839736.1"/>
</dbReference>
<dbReference type="PANTHER" id="PTHR24166:SF48">
    <property type="entry name" value="PROTEIN VAPYRIN"/>
    <property type="match status" value="1"/>
</dbReference>
<dbReference type="Pfam" id="PF12796">
    <property type="entry name" value="Ank_2"/>
    <property type="match status" value="2"/>
</dbReference>
<dbReference type="AlphaFoldDB" id="W4FZD1"/>
<dbReference type="VEuPathDB" id="FungiDB:H257_12508"/>
<dbReference type="SUPFAM" id="SSF48403">
    <property type="entry name" value="Ankyrin repeat"/>
    <property type="match status" value="2"/>
</dbReference>
<name>W4FZD1_APHAT</name>
<dbReference type="PANTHER" id="PTHR24166">
    <property type="entry name" value="ROLLING PEBBLES, ISOFORM B"/>
    <property type="match status" value="1"/>
</dbReference>
<protein>
    <submittedName>
        <fullName evidence="4">Uncharacterized protein</fullName>
    </submittedName>
</protein>
<dbReference type="EMBL" id="KI913154">
    <property type="protein sequence ID" value="ETV72356.1"/>
    <property type="molecule type" value="Genomic_DNA"/>
</dbReference>
<evidence type="ECO:0000256" key="3">
    <source>
        <dbReference type="PROSITE-ProRule" id="PRU00023"/>
    </source>
</evidence>
<dbReference type="InterPro" id="IPR036770">
    <property type="entry name" value="Ankyrin_rpt-contain_sf"/>
</dbReference>
<organism evidence="4">
    <name type="scientific">Aphanomyces astaci</name>
    <name type="common">Crayfish plague agent</name>
    <dbReference type="NCBI Taxonomy" id="112090"/>
    <lineage>
        <taxon>Eukaryota</taxon>
        <taxon>Sar</taxon>
        <taxon>Stramenopiles</taxon>
        <taxon>Oomycota</taxon>
        <taxon>Saprolegniomycetes</taxon>
        <taxon>Saprolegniales</taxon>
        <taxon>Verrucalvaceae</taxon>
        <taxon>Aphanomyces</taxon>
    </lineage>
</organism>
<dbReference type="PROSITE" id="PS50297">
    <property type="entry name" value="ANK_REP_REGION"/>
    <property type="match status" value="2"/>
</dbReference>
<sequence length="380" mass="40561">MTSKATMTSTEIDDFDDALYTVVIQRDHAAVQAMLAQVDIHSPDLQQPLTSGFLEAAGRDASIAKLFLDANFDVNARDEDGNTALMVAARGEDTYVFDSFSDHEGDECDPLCERQQHPDLQIEFIESLHNVEQLLAHGAAVDAANHTGSTALLQAVTASGQPDIVRLLVQAKCNVVAIDDKGCMALHHAALRGQAENVRLLLTVHDPQDLQVTTADGDSVLYLACTSGNVDVVNLVMASSAHLHVDAANEDLQTPLMTAVIFESLEIVQRLIQAHADVTMKDSFGMTALHHAVYSGANIDIVACLVDAKSDINNTCVDDMANTILHDAVTGSSLEVVAYLVKSGAAVDAVNGEGKTAAMLAHEVGRQDMVEFFESLAATP</sequence>
<dbReference type="SMART" id="SM00248">
    <property type="entry name" value="ANK"/>
    <property type="match status" value="8"/>
</dbReference>
<evidence type="ECO:0000256" key="1">
    <source>
        <dbReference type="ARBA" id="ARBA00022737"/>
    </source>
</evidence>
<reference evidence="4" key="1">
    <citation type="submission" date="2013-12" db="EMBL/GenBank/DDBJ databases">
        <title>The Genome Sequence of Aphanomyces astaci APO3.</title>
        <authorList>
            <consortium name="The Broad Institute Genomics Platform"/>
            <person name="Russ C."/>
            <person name="Tyler B."/>
            <person name="van West P."/>
            <person name="Dieguez-Uribeondo J."/>
            <person name="Young S.K."/>
            <person name="Zeng Q."/>
            <person name="Gargeya S."/>
            <person name="Fitzgerald M."/>
            <person name="Abouelleil A."/>
            <person name="Alvarado L."/>
            <person name="Chapman S.B."/>
            <person name="Gainer-Dewar J."/>
            <person name="Goldberg J."/>
            <person name="Griggs A."/>
            <person name="Gujja S."/>
            <person name="Hansen M."/>
            <person name="Howarth C."/>
            <person name="Imamovic A."/>
            <person name="Ireland A."/>
            <person name="Larimer J."/>
            <person name="McCowan C."/>
            <person name="Murphy C."/>
            <person name="Pearson M."/>
            <person name="Poon T.W."/>
            <person name="Priest M."/>
            <person name="Roberts A."/>
            <person name="Saif S."/>
            <person name="Shea T."/>
            <person name="Sykes S."/>
            <person name="Wortman J."/>
            <person name="Nusbaum C."/>
            <person name="Birren B."/>
        </authorList>
    </citation>
    <scope>NUCLEOTIDE SEQUENCE [LARGE SCALE GENOMIC DNA]</scope>
    <source>
        <strain evidence="4">APO3</strain>
    </source>
</reference>
<proteinExistence type="predicted"/>
<dbReference type="Gene3D" id="1.25.40.20">
    <property type="entry name" value="Ankyrin repeat-containing domain"/>
    <property type="match status" value="4"/>
</dbReference>
<keyword evidence="1" id="KW-0677">Repeat</keyword>
<dbReference type="STRING" id="112090.W4FZD1"/>
<feature type="repeat" description="ANK" evidence="3">
    <location>
        <begin position="216"/>
        <end position="248"/>
    </location>
</feature>
<evidence type="ECO:0000256" key="2">
    <source>
        <dbReference type="ARBA" id="ARBA00023043"/>
    </source>
</evidence>
<dbReference type="OrthoDB" id="7464126at2759"/>
<accession>W4FZD1</accession>
<feature type="repeat" description="ANK" evidence="3">
    <location>
        <begin position="320"/>
        <end position="352"/>
    </location>
</feature>
<keyword evidence="2 3" id="KW-0040">ANK repeat</keyword>
<dbReference type="InterPro" id="IPR050889">
    <property type="entry name" value="Dendritic_Spine_Reg/Scaffold"/>
</dbReference>